<reference evidence="1 2" key="1">
    <citation type="submission" date="2006-02" db="EMBL/GenBank/DDBJ databases">
        <authorList>
            <person name="Amann R."/>
            <person name="Ferriera S."/>
            <person name="Johnson J."/>
            <person name="Kravitz S."/>
            <person name="Halpern A."/>
            <person name="Remington K."/>
            <person name="Beeson K."/>
            <person name="Tran B."/>
            <person name="Rogers Y.-H."/>
            <person name="Friedman R."/>
            <person name="Venter J.C."/>
        </authorList>
    </citation>
    <scope>NUCLEOTIDE SEQUENCE [LARGE SCALE GENOMIC DNA]</scope>
    <source>
        <strain evidence="1 2">DSM 3645</strain>
    </source>
</reference>
<organism evidence="1 2">
    <name type="scientific">Blastopirellula marina DSM 3645</name>
    <dbReference type="NCBI Taxonomy" id="314230"/>
    <lineage>
        <taxon>Bacteria</taxon>
        <taxon>Pseudomonadati</taxon>
        <taxon>Planctomycetota</taxon>
        <taxon>Planctomycetia</taxon>
        <taxon>Pirellulales</taxon>
        <taxon>Pirellulaceae</taxon>
        <taxon>Blastopirellula</taxon>
    </lineage>
</organism>
<sequence length="23" mass="2628">MTNVEAPMHNATNDFVFRASFDI</sequence>
<name>A3ZRI0_9BACT</name>
<evidence type="ECO:0000313" key="1">
    <source>
        <dbReference type="EMBL" id="EAQ80749.1"/>
    </source>
</evidence>
<proteinExistence type="predicted"/>
<dbReference type="AlphaFoldDB" id="A3ZRI0"/>
<dbReference type="HOGENOM" id="CLU_3422740_0_0_0"/>
<gene>
    <name evidence="1" type="ORF">DSM3645_12051</name>
</gene>
<dbReference type="EMBL" id="AANZ01000007">
    <property type="protein sequence ID" value="EAQ80749.1"/>
    <property type="molecule type" value="Genomic_DNA"/>
</dbReference>
<protein>
    <submittedName>
        <fullName evidence="1">Uncharacterized protein</fullName>
    </submittedName>
</protein>
<comment type="caution">
    <text evidence="1">The sequence shown here is derived from an EMBL/GenBank/DDBJ whole genome shotgun (WGS) entry which is preliminary data.</text>
</comment>
<accession>A3ZRI0</accession>
<evidence type="ECO:0000313" key="2">
    <source>
        <dbReference type="Proteomes" id="UP000004358"/>
    </source>
</evidence>
<dbReference type="Proteomes" id="UP000004358">
    <property type="component" value="Unassembled WGS sequence"/>
</dbReference>
<dbReference type="STRING" id="314230.DSM3645_12051"/>